<organism evidence="2 3">
    <name type="scientific">Salinomyces thailandicus</name>
    <dbReference type="NCBI Taxonomy" id="706561"/>
    <lineage>
        <taxon>Eukaryota</taxon>
        <taxon>Fungi</taxon>
        <taxon>Dikarya</taxon>
        <taxon>Ascomycota</taxon>
        <taxon>Pezizomycotina</taxon>
        <taxon>Dothideomycetes</taxon>
        <taxon>Dothideomycetidae</taxon>
        <taxon>Mycosphaerellales</taxon>
        <taxon>Teratosphaeriaceae</taxon>
        <taxon>Salinomyces</taxon>
    </lineage>
</organism>
<name>A0A4U0U5D1_9PEZI</name>
<dbReference type="AlphaFoldDB" id="A0A4U0U5D1"/>
<dbReference type="Proteomes" id="UP000308549">
    <property type="component" value="Unassembled WGS sequence"/>
</dbReference>
<protein>
    <submittedName>
        <fullName evidence="2">Uncharacterized protein</fullName>
    </submittedName>
</protein>
<feature type="compositionally biased region" description="Basic and acidic residues" evidence="1">
    <location>
        <begin position="51"/>
        <end position="91"/>
    </location>
</feature>
<feature type="region of interest" description="Disordered" evidence="1">
    <location>
        <begin position="1"/>
        <end position="134"/>
    </location>
</feature>
<comment type="caution">
    <text evidence="2">The sequence shown here is derived from an EMBL/GenBank/DDBJ whole genome shotgun (WGS) entry which is preliminary data.</text>
</comment>
<feature type="compositionally biased region" description="Basic and acidic residues" evidence="1">
    <location>
        <begin position="20"/>
        <end position="29"/>
    </location>
</feature>
<feature type="compositionally biased region" description="Basic and acidic residues" evidence="1">
    <location>
        <begin position="124"/>
        <end position="134"/>
    </location>
</feature>
<gene>
    <name evidence="2" type="ORF">B0A50_02846</name>
</gene>
<sequence>MSRGGKKRVRVEGSDQQNDGETKKMKADGETASNGHKKRTCEEGGDEQNDGETKKTKKDGKVTQEFKLDLEDKHVKSDTKHANDSEVKDKAAAQSDSKSSSGVQTEDKVKVQGEAKVESSSGAQHKDQAESPSA</sequence>
<reference evidence="2 3" key="1">
    <citation type="submission" date="2017-03" db="EMBL/GenBank/DDBJ databases">
        <title>Genomes of endolithic fungi from Antarctica.</title>
        <authorList>
            <person name="Coleine C."/>
            <person name="Masonjones S."/>
            <person name="Stajich J.E."/>
        </authorList>
    </citation>
    <scope>NUCLEOTIDE SEQUENCE [LARGE SCALE GENOMIC DNA]</scope>
    <source>
        <strain evidence="2 3">CCFEE 6315</strain>
    </source>
</reference>
<dbReference type="EMBL" id="NAJL01000012">
    <property type="protein sequence ID" value="TKA30127.1"/>
    <property type="molecule type" value="Genomic_DNA"/>
</dbReference>
<evidence type="ECO:0000313" key="3">
    <source>
        <dbReference type="Proteomes" id="UP000308549"/>
    </source>
</evidence>
<evidence type="ECO:0000256" key="1">
    <source>
        <dbReference type="SAM" id="MobiDB-lite"/>
    </source>
</evidence>
<accession>A0A4U0U5D1</accession>
<feature type="compositionally biased region" description="Basic and acidic residues" evidence="1">
    <location>
        <begin position="105"/>
        <end position="117"/>
    </location>
</feature>
<keyword evidence="3" id="KW-1185">Reference proteome</keyword>
<feature type="compositionally biased region" description="Low complexity" evidence="1">
    <location>
        <begin position="92"/>
        <end position="101"/>
    </location>
</feature>
<evidence type="ECO:0000313" key="2">
    <source>
        <dbReference type="EMBL" id="TKA30127.1"/>
    </source>
</evidence>
<proteinExistence type="predicted"/>